<dbReference type="AlphaFoldDB" id="A0AA36HS44"/>
<evidence type="ECO:0000313" key="2">
    <source>
        <dbReference type="EMBL" id="CAJ1373657.1"/>
    </source>
</evidence>
<proteinExistence type="predicted"/>
<evidence type="ECO:0000256" key="1">
    <source>
        <dbReference type="SAM" id="SignalP"/>
    </source>
</evidence>
<dbReference type="EMBL" id="CAUJNA010000206">
    <property type="protein sequence ID" value="CAJ1373657.1"/>
    <property type="molecule type" value="Genomic_DNA"/>
</dbReference>
<comment type="caution">
    <text evidence="2">The sequence shown here is derived from an EMBL/GenBank/DDBJ whole genome shotgun (WGS) entry which is preliminary data.</text>
</comment>
<organism evidence="2 3">
    <name type="scientific">Effrenium voratum</name>
    <dbReference type="NCBI Taxonomy" id="2562239"/>
    <lineage>
        <taxon>Eukaryota</taxon>
        <taxon>Sar</taxon>
        <taxon>Alveolata</taxon>
        <taxon>Dinophyceae</taxon>
        <taxon>Suessiales</taxon>
        <taxon>Symbiodiniaceae</taxon>
        <taxon>Effrenium</taxon>
    </lineage>
</organism>
<feature type="signal peptide" evidence="1">
    <location>
        <begin position="1"/>
        <end position="17"/>
    </location>
</feature>
<dbReference type="Proteomes" id="UP001178507">
    <property type="component" value="Unassembled WGS sequence"/>
</dbReference>
<gene>
    <name evidence="2" type="ORF">EVOR1521_LOCUS3414</name>
</gene>
<reference evidence="2" key="1">
    <citation type="submission" date="2023-08" db="EMBL/GenBank/DDBJ databases">
        <authorList>
            <person name="Chen Y."/>
            <person name="Shah S."/>
            <person name="Dougan E. K."/>
            <person name="Thang M."/>
            <person name="Chan C."/>
        </authorList>
    </citation>
    <scope>NUCLEOTIDE SEQUENCE</scope>
</reference>
<name>A0AA36HS44_9DINO</name>
<protein>
    <submittedName>
        <fullName evidence="2">Uncharacterized protein</fullName>
    </submittedName>
</protein>
<evidence type="ECO:0000313" key="3">
    <source>
        <dbReference type="Proteomes" id="UP001178507"/>
    </source>
</evidence>
<feature type="chain" id="PRO_5041251206" evidence="1">
    <location>
        <begin position="18"/>
        <end position="444"/>
    </location>
</feature>
<keyword evidence="1" id="KW-0732">Signal</keyword>
<accession>A0AA36HS44</accession>
<keyword evidence="3" id="KW-1185">Reference proteome</keyword>
<sequence>MKFVALLLLAYWPSLDAASLRSKMRRAKMTFVEEQMSMQMKMMMPEKATLDHIEASILNMARSKTSKQDTSGSNLTAFLDQIQDLLDTTMKKNILQRQNQTQNDLDEAYANMTTCTHPNDTDLVESLKQLDETHLQCRQEQDRMWSDYNTTCIVARKIFEDEKEAVCNAYEQAKVFPPPVTTCAMGAGTPVPTIGHYLIDMEKFFTAAYDALAAKKHACESIGDFPNDELCKQKICEYHDKRIGCDKTQEAFEKPACDGHKQYQCSGYSDCYAQKKDIYDNVNTLAKENEKAAKAEWRAVLRIECLLQALTVPEGEIEEAISACKAKTHSTKPVELTYRTEVPAERACTEVYLQPGMAAFSSTWYAGLPTATPAASCASACCMAESFNPTYPSDVACPYVPGATTTLTTTTTTKLVITTTTKAAAAAAAATKVATFGGFGGFPR</sequence>